<gene>
    <name evidence="2" type="ORF">NLI96_g11295</name>
</gene>
<dbReference type="PANTHER" id="PTHR33050:SF7">
    <property type="entry name" value="RIBONUCLEASE H"/>
    <property type="match status" value="1"/>
</dbReference>
<dbReference type="InterPro" id="IPR052055">
    <property type="entry name" value="Hepadnavirus_pol/RT"/>
</dbReference>
<sequence length="809" mass="90022">MAESFVSHSRRQADVGSEQAVQTTTDAPFAQSPVTEPAAAHDQIDPRIVTTPLDADLIEVLLRNLGIEEDWKHIVHGLRNGFNVGIQDNLNQSFIFDNHKSSNLDPSFIDKYILKEQEAGRYSEGFDPIVLERLIGHFRTSPLGLVPKQLSEEFRMVQDMSYPRNDPTTPSVNAGVDPDQFPTEWGTFDTISDLIRGLPPGCQAAAFDISSAYRITPVRPDQQHALCIFWKGKVYIDRAVAFGLSSSAGVFGAIADMLMAIYKRSGYGPMCNGRSMESEEDQAISFTPEIHRIRLGSRAENGVDTRRETPHNSSASGILVTRQCEFHDASGSTATWKAGPFILDLSPDTTFSPTSFALRWKLPLPQESTSSSKASPLRYCMATVPYSNLTKRTPNNITTAIRHWLVGGRQYIIRNRSSGRKVLGSLGVGPRGINWAGKAVRYRMGRSSCGRTRSSDGNQPRIASRLRRASFKASGSLRQYGRSGRGQQGSLAKCQYQQHTPRDIFDTGISPSLTVHRICFQQRQHRRCTITGRRGRFSREFSKGISQNRLLATIVPARATYIHVMPARAVRVIPSLEGQGHPNVIEELGQLQLRPSPLRPHCLASERIYVWKGINTPPPHLIQSSLIHYLADIASRASLRDPSSYGSGLRKFHLFCDIFSIPEEQRLPASFAVLHSFALWAVADPDPLEPAFVDGTPFEPVSVKAARQYLSAIRAWHIAQGWPPPLTKDSRDRIEFSLRGLENIQRQKRKRPPRPPVTIHMLAALRSMLELDNSFDASVRETRSSISEDSTSRRGAADFSGRTGLGMPH</sequence>
<accession>A0AAD5US07</accession>
<dbReference type="AlphaFoldDB" id="A0AAD5US07"/>
<feature type="region of interest" description="Disordered" evidence="1">
    <location>
        <begin position="1"/>
        <end position="41"/>
    </location>
</feature>
<evidence type="ECO:0000313" key="3">
    <source>
        <dbReference type="Proteomes" id="UP001212997"/>
    </source>
</evidence>
<dbReference type="SUPFAM" id="SSF56672">
    <property type="entry name" value="DNA/RNA polymerases"/>
    <property type="match status" value="1"/>
</dbReference>
<dbReference type="InterPro" id="IPR043502">
    <property type="entry name" value="DNA/RNA_pol_sf"/>
</dbReference>
<evidence type="ECO:0000256" key="1">
    <source>
        <dbReference type="SAM" id="MobiDB-lite"/>
    </source>
</evidence>
<feature type="region of interest" description="Disordered" evidence="1">
    <location>
        <begin position="782"/>
        <end position="809"/>
    </location>
</feature>
<name>A0AAD5US07_9APHY</name>
<dbReference type="Proteomes" id="UP001212997">
    <property type="component" value="Unassembled WGS sequence"/>
</dbReference>
<organism evidence="2 3">
    <name type="scientific">Meripilus lineatus</name>
    <dbReference type="NCBI Taxonomy" id="2056292"/>
    <lineage>
        <taxon>Eukaryota</taxon>
        <taxon>Fungi</taxon>
        <taxon>Dikarya</taxon>
        <taxon>Basidiomycota</taxon>
        <taxon>Agaricomycotina</taxon>
        <taxon>Agaricomycetes</taxon>
        <taxon>Polyporales</taxon>
        <taxon>Meripilaceae</taxon>
        <taxon>Meripilus</taxon>
    </lineage>
</organism>
<dbReference type="EMBL" id="JANAWD010000735">
    <property type="protein sequence ID" value="KAJ3476232.1"/>
    <property type="molecule type" value="Genomic_DNA"/>
</dbReference>
<protein>
    <submittedName>
        <fullName evidence="2">Uncharacterized protein</fullName>
    </submittedName>
</protein>
<proteinExistence type="predicted"/>
<keyword evidence="3" id="KW-1185">Reference proteome</keyword>
<dbReference type="PANTHER" id="PTHR33050">
    <property type="entry name" value="REVERSE TRANSCRIPTASE DOMAIN-CONTAINING PROTEIN"/>
    <property type="match status" value="1"/>
</dbReference>
<reference evidence="2" key="1">
    <citation type="submission" date="2022-07" db="EMBL/GenBank/DDBJ databases">
        <title>Genome Sequence of Physisporinus lineatus.</title>
        <authorList>
            <person name="Buettner E."/>
        </authorList>
    </citation>
    <scope>NUCLEOTIDE SEQUENCE</scope>
    <source>
        <strain evidence="2">VT162</strain>
    </source>
</reference>
<comment type="caution">
    <text evidence="2">The sequence shown here is derived from an EMBL/GenBank/DDBJ whole genome shotgun (WGS) entry which is preliminary data.</text>
</comment>
<evidence type="ECO:0000313" key="2">
    <source>
        <dbReference type="EMBL" id="KAJ3476232.1"/>
    </source>
</evidence>